<comment type="catalytic activity">
    <reaction evidence="1 11">
        <text>AMP + diphosphate = 5-phospho-alpha-D-ribose 1-diphosphate + adenine</text>
        <dbReference type="Rhea" id="RHEA:16609"/>
        <dbReference type="ChEBI" id="CHEBI:16708"/>
        <dbReference type="ChEBI" id="CHEBI:33019"/>
        <dbReference type="ChEBI" id="CHEBI:58017"/>
        <dbReference type="ChEBI" id="CHEBI:456215"/>
        <dbReference type="EC" id="2.4.2.7"/>
    </reaction>
</comment>
<comment type="subcellular location">
    <subcellularLocation>
        <location evidence="3 11">Cytoplasm</location>
    </subcellularLocation>
</comment>
<evidence type="ECO:0000256" key="5">
    <source>
        <dbReference type="ARBA" id="ARBA00008391"/>
    </source>
</evidence>
<comment type="pathway">
    <text evidence="4 11">Purine metabolism; AMP biosynthesis via salvage pathway; AMP from adenine: step 1/1.</text>
</comment>
<dbReference type="Gene3D" id="3.40.50.2020">
    <property type="match status" value="1"/>
</dbReference>
<dbReference type="GO" id="GO:0016208">
    <property type="term" value="F:AMP binding"/>
    <property type="evidence" value="ECO:0007669"/>
    <property type="project" value="TreeGrafter"/>
</dbReference>
<evidence type="ECO:0000313" key="13">
    <source>
        <dbReference type="EMBL" id="ODR96838.1"/>
    </source>
</evidence>
<dbReference type="EC" id="2.4.2.7" evidence="6 11"/>
<evidence type="ECO:0000256" key="4">
    <source>
        <dbReference type="ARBA" id="ARBA00004659"/>
    </source>
</evidence>
<dbReference type="SUPFAM" id="SSF53271">
    <property type="entry name" value="PRTase-like"/>
    <property type="match status" value="1"/>
</dbReference>
<dbReference type="PANTHER" id="PTHR32315">
    <property type="entry name" value="ADENINE PHOSPHORIBOSYLTRANSFERASE"/>
    <property type="match status" value="1"/>
</dbReference>
<dbReference type="NCBIfam" id="NF002636">
    <property type="entry name" value="PRK02304.1-5"/>
    <property type="match status" value="1"/>
</dbReference>
<evidence type="ECO:0000256" key="3">
    <source>
        <dbReference type="ARBA" id="ARBA00004496"/>
    </source>
</evidence>
<keyword evidence="14" id="KW-1185">Reference proteome</keyword>
<dbReference type="FunFam" id="3.40.50.2020:FF:000021">
    <property type="entry name" value="Adenine phosphoribosyltransferase"/>
    <property type="match status" value="1"/>
</dbReference>
<evidence type="ECO:0000256" key="10">
    <source>
        <dbReference type="ARBA" id="ARBA00022726"/>
    </source>
</evidence>
<comment type="similarity">
    <text evidence="5 11">Belongs to the purine/pyrimidine phosphoribosyltransferase family.</text>
</comment>
<protein>
    <recommendedName>
        <fullName evidence="6 11">Adenine phosphoribosyltransferase</fullName>
        <shortName evidence="11">APRT</shortName>
        <ecNumber evidence="6 11">2.4.2.7</ecNumber>
    </recommendedName>
</protein>
<dbReference type="Pfam" id="PF00156">
    <property type="entry name" value="Pribosyltran"/>
    <property type="match status" value="1"/>
</dbReference>
<organism evidence="13 14">
    <name type="scientific">Methyloceanibacter stevinii</name>
    <dbReference type="NCBI Taxonomy" id="1774970"/>
    <lineage>
        <taxon>Bacteria</taxon>
        <taxon>Pseudomonadati</taxon>
        <taxon>Pseudomonadota</taxon>
        <taxon>Alphaproteobacteria</taxon>
        <taxon>Hyphomicrobiales</taxon>
        <taxon>Hyphomicrobiaceae</taxon>
        <taxon>Methyloceanibacter</taxon>
    </lineage>
</organism>
<gene>
    <name evidence="11" type="primary">apt</name>
    <name evidence="13" type="ORF">AUC70_13685</name>
</gene>
<dbReference type="GO" id="GO:0006168">
    <property type="term" value="P:adenine salvage"/>
    <property type="evidence" value="ECO:0007669"/>
    <property type="project" value="InterPro"/>
</dbReference>
<dbReference type="AlphaFoldDB" id="A0A1E3VTH5"/>
<evidence type="ECO:0000313" key="14">
    <source>
        <dbReference type="Proteomes" id="UP000094172"/>
    </source>
</evidence>
<dbReference type="InterPro" id="IPR029057">
    <property type="entry name" value="PRTase-like"/>
</dbReference>
<feature type="domain" description="Phosphoribosyltransferase" evidence="12">
    <location>
        <begin position="58"/>
        <end position="156"/>
    </location>
</feature>
<comment type="subunit">
    <text evidence="11">Homodimer.</text>
</comment>
<accession>A0A1E3VTH5</accession>
<dbReference type="RefSeq" id="WP_069443307.1">
    <property type="nucleotide sequence ID" value="NZ_LPWE01000003.1"/>
</dbReference>
<evidence type="ECO:0000259" key="12">
    <source>
        <dbReference type="Pfam" id="PF00156"/>
    </source>
</evidence>
<evidence type="ECO:0000256" key="9">
    <source>
        <dbReference type="ARBA" id="ARBA00022679"/>
    </source>
</evidence>
<dbReference type="InterPro" id="IPR000836">
    <property type="entry name" value="PRTase_dom"/>
</dbReference>
<dbReference type="STRING" id="1774970.AUC70_13685"/>
<reference evidence="13 14" key="1">
    <citation type="journal article" date="2016" name="Environ. Microbiol.">
        <title>New Methyloceanibacter diversity from North Sea sediments includes methanotroph containing solely the soluble methane monooxygenase.</title>
        <authorList>
            <person name="Vekeman B."/>
            <person name="Kerckhof F.M."/>
            <person name="Cremers G."/>
            <person name="de Vos P."/>
            <person name="Vandamme P."/>
            <person name="Boon N."/>
            <person name="Op den Camp H.J."/>
            <person name="Heylen K."/>
        </authorList>
    </citation>
    <scope>NUCLEOTIDE SEQUENCE [LARGE SCALE GENOMIC DNA]</scope>
    <source>
        <strain evidence="13 14">R-67176</strain>
    </source>
</reference>
<dbReference type="PANTHER" id="PTHR32315:SF3">
    <property type="entry name" value="ADENINE PHOSPHORIBOSYLTRANSFERASE"/>
    <property type="match status" value="1"/>
</dbReference>
<dbReference type="NCBIfam" id="NF002634">
    <property type="entry name" value="PRK02304.1-3"/>
    <property type="match status" value="1"/>
</dbReference>
<dbReference type="Proteomes" id="UP000094172">
    <property type="component" value="Unassembled WGS sequence"/>
</dbReference>
<name>A0A1E3VTH5_9HYPH</name>
<evidence type="ECO:0000256" key="8">
    <source>
        <dbReference type="ARBA" id="ARBA00022676"/>
    </source>
</evidence>
<dbReference type="UniPathway" id="UPA00588">
    <property type="reaction ID" value="UER00646"/>
</dbReference>
<keyword evidence="10 11" id="KW-0660">Purine salvage</keyword>
<dbReference type="GO" id="GO:0002055">
    <property type="term" value="F:adenine binding"/>
    <property type="evidence" value="ECO:0007669"/>
    <property type="project" value="TreeGrafter"/>
</dbReference>
<comment type="caution">
    <text evidence="13">The sequence shown here is derived from an EMBL/GenBank/DDBJ whole genome shotgun (WGS) entry which is preliminary data.</text>
</comment>
<evidence type="ECO:0000256" key="6">
    <source>
        <dbReference type="ARBA" id="ARBA00011893"/>
    </source>
</evidence>
<comment type="function">
    <text evidence="2 11">Catalyzes a salvage reaction resulting in the formation of AMP, that is energically less costly than de novo synthesis.</text>
</comment>
<dbReference type="InterPro" id="IPR005764">
    <property type="entry name" value="Ade_phspho_trans"/>
</dbReference>
<evidence type="ECO:0000256" key="1">
    <source>
        <dbReference type="ARBA" id="ARBA00000868"/>
    </source>
</evidence>
<keyword evidence="8 11" id="KW-0328">Glycosyltransferase</keyword>
<dbReference type="GO" id="GO:0005737">
    <property type="term" value="C:cytoplasm"/>
    <property type="evidence" value="ECO:0007669"/>
    <property type="project" value="UniProtKB-SubCell"/>
</dbReference>
<keyword evidence="9 11" id="KW-0808">Transferase</keyword>
<dbReference type="GO" id="GO:0044209">
    <property type="term" value="P:AMP salvage"/>
    <property type="evidence" value="ECO:0007669"/>
    <property type="project" value="UniProtKB-UniRule"/>
</dbReference>
<dbReference type="CDD" id="cd06223">
    <property type="entry name" value="PRTases_typeI"/>
    <property type="match status" value="1"/>
</dbReference>
<dbReference type="NCBIfam" id="TIGR01090">
    <property type="entry name" value="apt"/>
    <property type="match status" value="1"/>
</dbReference>
<dbReference type="GO" id="GO:0003999">
    <property type="term" value="F:adenine phosphoribosyltransferase activity"/>
    <property type="evidence" value="ECO:0007669"/>
    <property type="project" value="UniProtKB-UniRule"/>
</dbReference>
<evidence type="ECO:0000256" key="7">
    <source>
        <dbReference type="ARBA" id="ARBA00022490"/>
    </source>
</evidence>
<evidence type="ECO:0000256" key="11">
    <source>
        <dbReference type="HAMAP-Rule" id="MF_00004"/>
    </source>
</evidence>
<sequence length="181" mass="19270">MTASTEIDIKSLVRTIPDYPKPGIMFRDVTTLFGHPSGFRASVEQLVAPFQDQRVESVAGIEARGFILGGAAADRMHCGFVPIRKKGKLPAKAIGQEYELEYGVDVIEIHEDALSPGEPVLLVDDLIATGGTAVAAVELLRQLKAEVVGAAFVIDLPDLGGSARLTELGVPCHTLMAFEGD</sequence>
<keyword evidence="7 11" id="KW-0963">Cytoplasm</keyword>
<dbReference type="GO" id="GO:0006166">
    <property type="term" value="P:purine ribonucleoside salvage"/>
    <property type="evidence" value="ECO:0007669"/>
    <property type="project" value="UniProtKB-UniRule"/>
</dbReference>
<evidence type="ECO:0000256" key="2">
    <source>
        <dbReference type="ARBA" id="ARBA00003968"/>
    </source>
</evidence>
<dbReference type="InterPro" id="IPR050054">
    <property type="entry name" value="UPRTase/APRTase"/>
</dbReference>
<dbReference type="EMBL" id="LPWE01000003">
    <property type="protein sequence ID" value="ODR96838.1"/>
    <property type="molecule type" value="Genomic_DNA"/>
</dbReference>
<dbReference type="HAMAP" id="MF_00004">
    <property type="entry name" value="Aden_phosphoribosyltr"/>
    <property type="match status" value="1"/>
</dbReference>
<proteinExistence type="inferred from homology"/>